<organism evidence="2 3">
    <name type="scientific">Bdellovibrio svalbardensis</name>
    <dbReference type="NCBI Taxonomy" id="2972972"/>
    <lineage>
        <taxon>Bacteria</taxon>
        <taxon>Pseudomonadati</taxon>
        <taxon>Bdellovibrionota</taxon>
        <taxon>Bdellovibrionia</taxon>
        <taxon>Bdellovibrionales</taxon>
        <taxon>Pseudobdellovibrionaceae</taxon>
        <taxon>Bdellovibrio</taxon>
    </lineage>
</organism>
<dbReference type="EMBL" id="JANRMI010000002">
    <property type="protein sequence ID" value="MDG0816553.1"/>
    <property type="molecule type" value="Genomic_DNA"/>
</dbReference>
<dbReference type="Proteomes" id="UP001152321">
    <property type="component" value="Unassembled WGS sequence"/>
</dbReference>
<accession>A0ABT6DIC9</accession>
<evidence type="ECO:0000313" key="3">
    <source>
        <dbReference type="Proteomes" id="UP001152321"/>
    </source>
</evidence>
<protein>
    <submittedName>
        <fullName evidence="2">Uncharacterized protein</fullName>
    </submittedName>
</protein>
<evidence type="ECO:0000313" key="2">
    <source>
        <dbReference type="EMBL" id="MDG0816553.1"/>
    </source>
</evidence>
<keyword evidence="1" id="KW-0732">Signal</keyword>
<keyword evidence="3" id="KW-1185">Reference proteome</keyword>
<gene>
    <name evidence="2" type="ORF">NWE73_09270</name>
</gene>
<comment type="caution">
    <text evidence="2">The sequence shown here is derived from an EMBL/GenBank/DDBJ whole genome shotgun (WGS) entry which is preliminary data.</text>
</comment>
<proteinExistence type="predicted"/>
<sequence length="309" mass="33831">MSFNHKTLLVGALLLSLTAVAAETIYYQTSGLSNFKYYTNSDGQKIAEKTIQNYDVVHSYGDPGQLYLVDSQLNRQEYINVDGVSGSLKWKVRSGADFGNVLYEKSEVATDYGFSDLGPLMLTALDGCCASVSGYRLYDVPTGKLIISFNDFTDSEVVRHPFTLDIPNSKLGYRFIGVISGDSTRDLDFVPPESGYTNTLLLKYASRAAFLQRIQVDMQVADGYAPSILEAKLEADPTVVNSDKIEFRDGIASMWNIDGAASPSAIEGVQLRIVVNGGEDDKVIIIPVVNDRLNLEKAQIPSGVKIHTL</sequence>
<evidence type="ECO:0000256" key="1">
    <source>
        <dbReference type="SAM" id="SignalP"/>
    </source>
</evidence>
<feature type="signal peptide" evidence="1">
    <location>
        <begin position="1"/>
        <end position="21"/>
    </location>
</feature>
<reference evidence="2" key="1">
    <citation type="submission" date="2022-08" db="EMBL/GenBank/DDBJ databases">
        <title>Novel Bdellovibrio Species Isolated from Svalbard: Designation Bdellovibrio svalbardensis.</title>
        <authorList>
            <person name="Mitchell R.J."/>
            <person name="Choi S.Y."/>
        </authorList>
    </citation>
    <scope>NUCLEOTIDE SEQUENCE</scope>
    <source>
        <strain evidence="2">PAP01</strain>
    </source>
</reference>
<dbReference type="RefSeq" id="WP_277578031.1">
    <property type="nucleotide sequence ID" value="NZ_JANRMI010000002.1"/>
</dbReference>
<name>A0ABT6DIC9_9BACT</name>
<feature type="chain" id="PRO_5045722424" evidence="1">
    <location>
        <begin position="22"/>
        <end position="309"/>
    </location>
</feature>